<dbReference type="GO" id="GO:0006412">
    <property type="term" value="P:translation"/>
    <property type="evidence" value="ECO:0007669"/>
    <property type="project" value="InterPro"/>
</dbReference>
<dbReference type="AlphaFoldDB" id="G3HFK6"/>
<dbReference type="Proteomes" id="UP000001075">
    <property type="component" value="Unassembled WGS sequence"/>
</dbReference>
<dbReference type="GO" id="GO:0000027">
    <property type="term" value="P:ribosomal large subunit assembly"/>
    <property type="evidence" value="ECO:0007669"/>
    <property type="project" value="TreeGrafter"/>
</dbReference>
<dbReference type="PANTHER" id="PTHR23410:SF12">
    <property type="entry name" value="LARGE RIBOSOMAL SUBUNIT PROTEIN UL18"/>
    <property type="match status" value="1"/>
</dbReference>
<dbReference type="GO" id="GO:0008097">
    <property type="term" value="F:5S rRNA binding"/>
    <property type="evidence" value="ECO:0007669"/>
    <property type="project" value="InterPro"/>
</dbReference>
<dbReference type="InterPro" id="IPR005485">
    <property type="entry name" value="Rbsml_uL18_euk_arch"/>
</dbReference>
<dbReference type="PANTHER" id="PTHR23410">
    <property type="entry name" value="RIBOSOMAL PROTEIN L5-RELATED"/>
    <property type="match status" value="1"/>
</dbReference>
<keyword evidence="2 6" id="KW-0689">Ribosomal protein</keyword>
<name>G3HFK6_CRIGR</name>
<sequence>MVVCVTNSDIICQIAYASIEGDKIVCVAYAHKLPKYGVKVGLTNYAAAYCTGLLPARRLLNRSCPNYNGNKVLGALKGAVDGGLSIPHSTKRFPAYDSESKEFNEEVHRMHTIGQNDTDCMCYLTEEDEDAYKKQFSQYIKNSITLA</sequence>
<dbReference type="Gene3D" id="3.30.420.100">
    <property type="match status" value="2"/>
</dbReference>
<keyword evidence="3" id="KW-0687">Ribonucleoprotein</keyword>
<proteinExistence type="inferred from homology"/>
<evidence type="ECO:0000256" key="1">
    <source>
        <dbReference type="ARBA" id="ARBA00007116"/>
    </source>
</evidence>
<evidence type="ECO:0000256" key="4">
    <source>
        <dbReference type="ARBA" id="ARBA00035197"/>
    </source>
</evidence>
<dbReference type="GO" id="GO:0022625">
    <property type="term" value="C:cytosolic large ribosomal subunit"/>
    <property type="evidence" value="ECO:0007669"/>
    <property type="project" value="TreeGrafter"/>
</dbReference>
<comment type="similarity">
    <text evidence="1">Belongs to the universal ribosomal protein uL18 family.</text>
</comment>
<evidence type="ECO:0000313" key="6">
    <source>
        <dbReference type="EMBL" id="EGW09052.1"/>
    </source>
</evidence>
<accession>G3HFK6</accession>
<evidence type="ECO:0000313" key="7">
    <source>
        <dbReference type="Proteomes" id="UP000001075"/>
    </source>
</evidence>
<dbReference type="STRING" id="10029.G3HFK6"/>
<gene>
    <name evidence="6" type="ORF">I79_009367</name>
</gene>
<dbReference type="Pfam" id="PF17144">
    <property type="entry name" value="Ribosomal_L5e"/>
    <property type="match status" value="1"/>
</dbReference>
<evidence type="ECO:0000256" key="2">
    <source>
        <dbReference type="ARBA" id="ARBA00022980"/>
    </source>
</evidence>
<reference evidence="7" key="1">
    <citation type="journal article" date="2011" name="Nat. Biotechnol.">
        <title>The genomic sequence of the Chinese hamster ovary (CHO)-K1 cell line.</title>
        <authorList>
            <person name="Xu X."/>
            <person name="Nagarajan H."/>
            <person name="Lewis N.E."/>
            <person name="Pan S."/>
            <person name="Cai Z."/>
            <person name="Liu X."/>
            <person name="Chen W."/>
            <person name="Xie M."/>
            <person name="Wang W."/>
            <person name="Hammond S."/>
            <person name="Andersen M.R."/>
            <person name="Neff N."/>
            <person name="Passarelli B."/>
            <person name="Koh W."/>
            <person name="Fan H.C."/>
            <person name="Wang J."/>
            <person name="Gui Y."/>
            <person name="Lee K.H."/>
            <person name="Betenbaugh M.J."/>
            <person name="Quake S.R."/>
            <person name="Famili I."/>
            <person name="Palsson B.O."/>
            <person name="Wang J."/>
        </authorList>
    </citation>
    <scope>NUCLEOTIDE SEQUENCE [LARGE SCALE GENOMIC DNA]</scope>
    <source>
        <strain evidence="7">CHO K1 cell line</strain>
    </source>
</reference>
<dbReference type="InterPro" id="IPR057268">
    <property type="entry name" value="Ribosomal_L18"/>
</dbReference>
<dbReference type="InParanoid" id="G3HFK6"/>
<organism evidence="6 7">
    <name type="scientific">Cricetulus griseus</name>
    <name type="common">Chinese hamster</name>
    <name type="synonym">Cricetulus barabensis griseus</name>
    <dbReference type="NCBI Taxonomy" id="10029"/>
    <lineage>
        <taxon>Eukaryota</taxon>
        <taxon>Metazoa</taxon>
        <taxon>Chordata</taxon>
        <taxon>Craniata</taxon>
        <taxon>Vertebrata</taxon>
        <taxon>Euteleostomi</taxon>
        <taxon>Mammalia</taxon>
        <taxon>Eutheria</taxon>
        <taxon>Euarchontoglires</taxon>
        <taxon>Glires</taxon>
        <taxon>Rodentia</taxon>
        <taxon>Myomorpha</taxon>
        <taxon>Muroidea</taxon>
        <taxon>Cricetidae</taxon>
        <taxon>Cricetinae</taxon>
        <taxon>Cricetulus</taxon>
    </lineage>
</organism>
<protein>
    <recommendedName>
        <fullName evidence="4">Large ribosomal subunit protein uL18</fullName>
    </recommendedName>
    <alternativeName>
        <fullName evidence="5">60S ribosomal protein L5</fullName>
    </alternativeName>
</protein>
<evidence type="ECO:0000256" key="3">
    <source>
        <dbReference type="ARBA" id="ARBA00023274"/>
    </source>
</evidence>
<dbReference type="SUPFAM" id="SSF53137">
    <property type="entry name" value="Translational machinery components"/>
    <property type="match status" value="1"/>
</dbReference>
<dbReference type="GO" id="GO:0003735">
    <property type="term" value="F:structural constituent of ribosome"/>
    <property type="evidence" value="ECO:0007669"/>
    <property type="project" value="InterPro"/>
</dbReference>
<dbReference type="CDD" id="cd00432">
    <property type="entry name" value="Ribosomal_L18_L5e"/>
    <property type="match status" value="1"/>
</dbReference>
<dbReference type="EMBL" id="JH000330">
    <property type="protein sequence ID" value="EGW09052.1"/>
    <property type="molecule type" value="Genomic_DNA"/>
</dbReference>
<evidence type="ECO:0000256" key="5">
    <source>
        <dbReference type="ARBA" id="ARBA00035352"/>
    </source>
</evidence>